<feature type="region of interest" description="Disordered" evidence="1">
    <location>
        <begin position="1"/>
        <end position="100"/>
    </location>
</feature>
<comment type="caution">
    <text evidence="2">The sequence shown here is derived from an EMBL/GenBank/DDBJ whole genome shotgun (WGS) entry which is preliminary data.</text>
</comment>
<dbReference type="RefSeq" id="XP_028473726.1">
    <property type="nucleotide sequence ID" value="XM_028618048.1"/>
</dbReference>
<evidence type="ECO:0000313" key="3">
    <source>
        <dbReference type="Proteomes" id="UP000279236"/>
    </source>
</evidence>
<dbReference type="Proteomes" id="UP000279236">
    <property type="component" value="Unassembled WGS sequence"/>
</dbReference>
<protein>
    <submittedName>
        <fullName evidence="2">Uncharacterized protein</fullName>
    </submittedName>
</protein>
<keyword evidence="3" id="KW-1185">Reference proteome</keyword>
<evidence type="ECO:0000313" key="2">
    <source>
        <dbReference type="EMBL" id="RSH78579.1"/>
    </source>
</evidence>
<proteinExistence type="predicted"/>
<dbReference type="OrthoDB" id="2536866at2759"/>
<feature type="compositionally biased region" description="Pro residues" evidence="1">
    <location>
        <begin position="25"/>
        <end position="42"/>
    </location>
</feature>
<dbReference type="STRING" id="105984.A0A427XI50"/>
<name>A0A427XI50_9TREE</name>
<reference evidence="2 3" key="1">
    <citation type="submission" date="2018-11" db="EMBL/GenBank/DDBJ databases">
        <title>Genome sequence of Apiotrichum porosum DSM 27194.</title>
        <authorList>
            <person name="Aliyu H."/>
            <person name="Gorte O."/>
            <person name="Ochsenreither K."/>
        </authorList>
    </citation>
    <scope>NUCLEOTIDE SEQUENCE [LARGE SCALE GENOMIC DNA]</scope>
    <source>
        <strain evidence="2 3">DSM 27194</strain>
    </source>
</reference>
<sequence>MDLKAAILRGPLRRARRSPMEEEPPPPYSPRAAPPDAPPPTAPRLQLQRPSISGPSASEPIAIPSSPRDAYSDAVATQARSSRALPDVPRRSVGRSLSPRGSPLATPAYVRALCSPQPQGPASLATLPLDLLHHILALTLDPLATPEHYLFDVEIERLARIAGLFKLRAVDRRFFLIATAVLRDKLLPTYRSLLAPGASSDPSPPGDGEDPSVGSVFARRTREAAVLDRFIALRIGEDWRKAESELCEDLGLETEIFSGLQPAARMEDLLLTLPAYLITPTAPPKGELYLALPLPHPHLAINVSPLWAQLWIHYQPVFEPVAPGKRVRRILALEVRRGRTSEDTVQRLKNGLDAIRMGRLDWGQKVEN</sequence>
<accession>A0A427XI50</accession>
<gene>
    <name evidence="2" type="ORF">EHS24_002307</name>
</gene>
<dbReference type="EMBL" id="RSCE01000012">
    <property type="protein sequence ID" value="RSH78579.1"/>
    <property type="molecule type" value="Genomic_DNA"/>
</dbReference>
<dbReference type="GeneID" id="39586850"/>
<organism evidence="2 3">
    <name type="scientific">Apiotrichum porosum</name>
    <dbReference type="NCBI Taxonomy" id="105984"/>
    <lineage>
        <taxon>Eukaryota</taxon>
        <taxon>Fungi</taxon>
        <taxon>Dikarya</taxon>
        <taxon>Basidiomycota</taxon>
        <taxon>Agaricomycotina</taxon>
        <taxon>Tremellomycetes</taxon>
        <taxon>Trichosporonales</taxon>
        <taxon>Trichosporonaceae</taxon>
        <taxon>Apiotrichum</taxon>
    </lineage>
</organism>
<evidence type="ECO:0000256" key="1">
    <source>
        <dbReference type="SAM" id="MobiDB-lite"/>
    </source>
</evidence>
<feature type="compositionally biased region" description="Low complexity" evidence="1">
    <location>
        <begin position="50"/>
        <end position="67"/>
    </location>
</feature>
<dbReference type="AlphaFoldDB" id="A0A427XI50"/>